<name>K1UIB4_9ZZZZ</name>
<dbReference type="AlphaFoldDB" id="K1UIB4"/>
<dbReference type="NCBIfam" id="TIGR04085">
    <property type="entry name" value="rSAM_more_4Fe4S"/>
    <property type="match status" value="1"/>
</dbReference>
<accession>K1UIB4</accession>
<dbReference type="InterPro" id="IPR023885">
    <property type="entry name" value="4Fe4S-binding_SPASM_dom"/>
</dbReference>
<comment type="caution">
    <text evidence="1">The sequence shown here is derived from an EMBL/GenBank/DDBJ whole genome shotgun (WGS) entry which is preliminary data.</text>
</comment>
<evidence type="ECO:0000313" key="1">
    <source>
        <dbReference type="EMBL" id="EKC79754.1"/>
    </source>
</evidence>
<dbReference type="EMBL" id="AJWY01001457">
    <property type="protein sequence ID" value="EKC79754.1"/>
    <property type="molecule type" value="Genomic_DNA"/>
</dbReference>
<proteinExistence type="predicted"/>
<sequence length="67" mass="7478">CNVYSHKECKDCFAKLYCSGGCSANAYHTTGSVNGVYDFGCELHRKRIECAIMLKVAEAEEGFKVEY</sequence>
<organism evidence="1">
    <name type="scientific">human gut metagenome</name>
    <dbReference type="NCBI Taxonomy" id="408170"/>
    <lineage>
        <taxon>unclassified sequences</taxon>
        <taxon>metagenomes</taxon>
        <taxon>organismal metagenomes</taxon>
    </lineage>
</organism>
<feature type="non-terminal residue" evidence="1">
    <location>
        <position position="1"/>
    </location>
</feature>
<reference evidence="1" key="1">
    <citation type="journal article" date="2013" name="Environ. Microbiol.">
        <title>Microbiota from the distal guts of lean and obese adolescents exhibit partial functional redundancy besides clear differences in community structure.</title>
        <authorList>
            <person name="Ferrer M."/>
            <person name="Ruiz A."/>
            <person name="Lanza F."/>
            <person name="Haange S.B."/>
            <person name="Oberbach A."/>
            <person name="Till H."/>
            <person name="Bargiela R."/>
            <person name="Campoy C."/>
            <person name="Segura M.T."/>
            <person name="Richter M."/>
            <person name="von Bergen M."/>
            <person name="Seifert J."/>
            <person name="Suarez A."/>
        </authorList>
    </citation>
    <scope>NUCLEOTIDE SEQUENCE</scope>
</reference>
<gene>
    <name evidence="1" type="ORF">LEA_02105</name>
</gene>
<protein>
    <submittedName>
        <fullName evidence="1">Radical SAM domain protein</fullName>
    </submittedName>
</protein>